<feature type="transmembrane region" description="Helical" evidence="6">
    <location>
        <begin position="17"/>
        <end position="39"/>
    </location>
</feature>
<keyword evidence="2 6" id="KW-1003">Cell membrane</keyword>
<evidence type="ECO:0000256" key="6">
    <source>
        <dbReference type="RuleBase" id="RU366058"/>
    </source>
</evidence>
<reference evidence="8 9" key="1">
    <citation type="submission" date="2019-07" db="EMBL/GenBank/DDBJ databases">
        <authorList>
            <person name="Li J."/>
        </authorList>
    </citation>
    <scope>NUCLEOTIDE SEQUENCE [LARGE SCALE GENOMIC DNA]</scope>
    <source>
        <strain evidence="8 9">TKL69</strain>
    </source>
</reference>
<evidence type="ECO:0000256" key="3">
    <source>
        <dbReference type="ARBA" id="ARBA00022692"/>
    </source>
</evidence>
<comment type="subcellular location">
    <subcellularLocation>
        <location evidence="1 6">Cell membrane</location>
        <topology evidence="1 6">Multi-pass membrane protein</topology>
    </subcellularLocation>
</comment>
<dbReference type="EMBL" id="CP041666">
    <property type="protein sequence ID" value="QDP40820.1"/>
    <property type="molecule type" value="Genomic_DNA"/>
</dbReference>
<evidence type="ECO:0000256" key="2">
    <source>
        <dbReference type="ARBA" id="ARBA00022475"/>
    </source>
</evidence>
<organism evidence="8 9">
    <name type="scientific">Radiobacillus deserti</name>
    <dbReference type="NCBI Taxonomy" id="2594883"/>
    <lineage>
        <taxon>Bacteria</taxon>
        <taxon>Bacillati</taxon>
        <taxon>Bacillota</taxon>
        <taxon>Bacilli</taxon>
        <taxon>Bacillales</taxon>
        <taxon>Bacillaceae</taxon>
        <taxon>Radiobacillus</taxon>
    </lineage>
</organism>
<evidence type="ECO:0000256" key="1">
    <source>
        <dbReference type="ARBA" id="ARBA00004651"/>
    </source>
</evidence>
<dbReference type="AlphaFoldDB" id="A0A516KHF1"/>
<feature type="transmembrane region" description="Helical" evidence="6">
    <location>
        <begin position="102"/>
        <end position="120"/>
    </location>
</feature>
<dbReference type="OrthoDB" id="2451090at2"/>
<accession>A0A516KHF1</accession>
<keyword evidence="3 6" id="KW-0812">Transmembrane</keyword>
<dbReference type="Pfam" id="PF09335">
    <property type="entry name" value="VTT_dom"/>
    <property type="match status" value="1"/>
</dbReference>
<evidence type="ECO:0000259" key="7">
    <source>
        <dbReference type="Pfam" id="PF09335"/>
    </source>
</evidence>
<dbReference type="GO" id="GO:0005886">
    <property type="term" value="C:plasma membrane"/>
    <property type="evidence" value="ECO:0007669"/>
    <property type="project" value="UniProtKB-SubCell"/>
</dbReference>
<proteinExistence type="inferred from homology"/>
<feature type="domain" description="VTT" evidence="7">
    <location>
        <begin position="36"/>
        <end position="149"/>
    </location>
</feature>
<dbReference type="KEGG" id="aqt:FN924_11855"/>
<gene>
    <name evidence="8" type="ORF">FN924_11855</name>
</gene>
<dbReference type="InterPro" id="IPR015414">
    <property type="entry name" value="TMEM64"/>
</dbReference>
<dbReference type="InterPro" id="IPR032816">
    <property type="entry name" value="VTT_dom"/>
</dbReference>
<dbReference type="Proteomes" id="UP000315215">
    <property type="component" value="Chromosome"/>
</dbReference>
<comment type="similarity">
    <text evidence="6">Belongs to the TVP38/TMEM64 family.</text>
</comment>
<sequence>MELLGTYLMAVVEKGGLFAPLLFISFHILRPLFFLPVAFICISGGLLFGAVTGSILSVIGITLSSYVFYYMIQRMPKTYQRLVYMKSKIIGEHTKVTTLQVALLRLIPFVHFHLLSLCLLEISSNVKEYMRASFLSNIPLAIAYTAFGQWMSNLSPVMMVAALCVLLPCIYLIRRKEIIIKWEEFFPEKKKKERPIPSAKQSKMPGFF</sequence>
<dbReference type="RefSeq" id="WP_143894742.1">
    <property type="nucleotide sequence ID" value="NZ_CP041666.1"/>
</dbReference>
<evidence type="ECO:0000256" key="5">
    <source>
        <dbReference type="ARBA" id="ARBA00023136"/>
    </source>
</evidence>
<keyword evidence="4 6" id="KW-1133">Transmembrane helix</keyword>
<dbReference type="PANTHER" id="PTHR12677">
    <property type="entry name" value="GOLGI APPARATUS MEMBRANE PROTEIN TVP38-RELATED"/>
    <property type="match status" value="1"/>
</dbReference>
<evidence type="ECO:0000313" key="8">
    <source>
        <dbReference type="EMBL" id="QDP40820.1"/>
    </source>
</evidence>
<protein>
    <recommendedName>
        <fullName evidence="6">TVP38/TMEM64 family membrane protein</fullName>
    </recommendedName>
</protein>
<comment type="caution">
    <text evidence="6">Lacks conserved residue(s) required for the propagation of feature annotation.</text>
</comment>
<name>A0A516KHF1_9BACI</name>
<feature type="transmembrane region" description="Helical" evidence="6">
    <location>
        <begin position="46"/>
        <end position="72"/>
    </location>
</feature>
<dbReference type="PANTHER" id="PTHR12677:SF59">
    <property type="entry name" value="GOLGI APPARATUS MEMBRANE PROTEIN TVP38-RELATED"/>
    <property type="match status" value="1"/>
</dbReference>
<feature type="transmembrane region" description="Helical" evidence="6">
    <location>
        <begin position="157"/>
        <end position="173"/>
    </location>
</feature>
<keyword evidence="5 6" id="KW-0472">Membrane</keyword>
<evidence type="ECO:0000256" key="4">
    <source>
        <dbReference type="ARBA" id="ARBA00022989"/>
    </source>
</evidence>
<keyword evidence="9" id="KW-1185">Reference proteome</keyword>
<evidence type="ECO:0000313" key="9">
    <source>
        <dbReference type="Proteomes" id="UP000315215"/>
    </source>
</evidence>